<proteinExistence type="predicted"/>
<evidence type="ECO:0000313" key="2">
    <source>
        <dbReference type="Proteomes" id="UP000828048"/>
    </source>
</evidence>
<organism evidence="1 2">
    <name type="scientific">Vaccinium darrowii</name>
    <dbReference type="NCBI Taxonomy" id="229202"/>
    <lineage>
        <taxon>Eukaryota</taxon>
        <taxon>Viridiplantae</taxon>
        <taxon>Streptophyta</taxon>
        <taxon>Embryophyta</taxon>
        <taxon>Tracheophyta</taxon>
        <taxon>Spermatophyta</taxon>
        <taxon>Magnoliopsida</taxon>
        <taxon>eudicotyledons</taxon>
        <taxon>Gunneridae</taxon>
        <taxon>Pentapetalae</taxon>
        <taxon>asterids</taxon>
        <taxon>Ericales</taxon>
        <taxon>Ericaceae</taxon>
        <taxon>Vaccinioideae</taxon>
        <taxon>Vaccinieae</taxon>
        <taxon>Vaccinium</taxon>
    </lineage>
</organism>
<reference evidence="1 2" key="1">
    <citation type="journal article" date="2021" name="Hortic Res">
        <title>High-quality reference genome and annotation aids understanding of berry development for evergreen blueberry (Vaccinium darrowii).</title>
        <authorList>
            <person name="Yu J."/>
            <person name="Hulse-Kemp A.M."/>
            <person name="Babiker E."/>
            <person name="Staton M."/>
        </authorList>
    </citation>
    <scope>NUCLEOTIDE SEQUENCE [LARGE SCALE GENOMIC DNA]</scope>
    <source>
        <strain evidence="2">cv. NJ 8807/NJ 8810</strain>
        <tissue evidence="1">Young leaf</tissue>
    </source>
</reference>
<accession>A0ACB7XGX3</accession>
<name>A0ACB7XGX3_9ERIC</name>
<sequence>MEISGITNGKEDGAQSCKGIRPPHEALLLAISYFPLFELLAAREVCRSLRDAVDSDILPWLDIVVEKPLNSRITEDILIKFTSKAKGRLRTLALINCVKITDDGLQQVIHENPLISQLFVPGCTGLTPEGVIRAVENLTKHNQNLISLKINGIYGINKQHLETLHSLLRTNQRPQQQQEQQAIFYHNHNNKLSSKNEENGRPIDIDVCPKCDQPRLVFDCSRENCECRGCSYCVPRCAECGKCVAYEEQEDAACEDTLCLDCWIGLQKCDFCNRPYCNRHADRRCSLFGSSVCDACYLKFSSD</sequence>
<comment type="caution">
    <text evidence="1">The sequence shown here is derived from an EMBL/GenBank/DDBJ whole genome shotgun (WGS) entry which is preliminary data.</text>
</comment>
<dbReference type="EMBL" id="CM037160">
    <property type="protein sequence ID" value="KAH7840015.1"/>
    <property type="molecule type" value="Genomic_DNA"/>
</dbReference>
<protein>
    <submittedName>
        <fullName evidence="1">Uncharacterized protein</fullName>
    </submittedName>
</protein>
<dbReference type="Proteomes" id="UP000828048">
    <property type="component" value="Chromosome 10"/>
</dbReference>
<keyword evidence="2" id="KW-1185">Reference proteome</keyword>
<evidence type="ECO:0000313" key="1">
    <source>
        <dbReference type="EMBL" id="KAH7840015.1"/>
    </source>
</evidence>
<gene>
    <name evidence="1" type="ORF">Vadar_011425</name>
</gene>